<gene>
    <name evidence="6" type="ORF">GCM10009737_02170</name>
</gene>
<dbReference type="InterPro" id="IPR008993">
    <property type="entry name" value="TIMP-like_OB-fold"/>
</dbReference>
<sequence>MTPGATPGSTPRPARSSGRRLAALLLASVLAVLSVAGALTLAAAPAYACTCAPLTTAEQASNADAVLAGTVETTAKDSDGNAAGLPQTVTLTVAADRWWKGTPRAAVEVVTAGSGAACGLGALPAGERYVVFARESNGTLYANLCDGTGPATTARLAAVEDAVGAGSAVVPGTGDDTDGGTDGGSGGDASGPTGPDPGLRPVADADPPDPVVLAAPGAVLVAGGLLGLLVVLALGRSRRRRA</sequence>
<dbReference type="RefSeq" id="WP_344002480.1">
    <property type="nucleotide sequence ID" value="NZ_BAAAMY010000001.1"/>
</dbReference>
<comment type="subcellular location">
    <subcellularLocation>
        <location evidence="1">Secreted</location>
    </subcellularLocation>
</comment>
<keyword evidence="4" id="KW-1133">Transmembrane helix</keyword>
<proteinExistence type="predicted"/>
<feature type="transmembrane region" description="Helical" evidence="4">
    <location>
        <begin position="211"/>
        <end position="234"/>
    </location>
</feature>
<keyword evidence="2" id="KW-0964">Secreted</keyword>
<accession>A0ABN2NWZ0</accession>
<evidence type="ECO:0000256" key="2">
    <source>
        <dbReference type="ARBA" id="ARBA00022525"/>
    </source>
</evidence>
<evidence type="ECO:0000256" key="1">
    <source>
        <dbReference type="ARBA" id="ARBA00004613"/>
    </source>
</evidence>
<dbReference type="EMBL" id="BAAAMY010000001">
    <property type="protein sequence ID" value="GAA1904990.1"/>
    <property type="molecule type" value="Genomic_DNA"/>
</dbReference>
<keyword evidence="5" id="KW-0732">Signal</keyword>
<feature type="compositionally biased region" description="Gly residues" evidence="3">
    <location>
        <begin position="180"/>
        <end position="189"/>
    </location>
</feature>
<comment type="caution">
    <text evidence="6">The sequence shown here is derived from an EMBL/GenBank/DDBJ whole genome shotgun (WGS) entry which is preliminary data.</text>
</comment>
<feature type="region of interest" description="Disordered" evidence="3">
    <location>
        <begin position="167"/>
        <end position="208"/>
    </location>
</feature>
<feature type="signal peptide" evidence="5">
    <location>
        <begin position="1"/>
        <end position="48"/>
    </location>
</feature>
<keyword evidence="4" id="KW-0812">Transmembrane</keyword>
<keyword evidence="4" id="KW-0472">Membrane</keyword>
<organism evidence="6 7">
    <name type="scientific">Nocardioides lentus</name>
    <dbReference type="NCBI Taxonomy" id="338077"/>
    <lineage>
        <taxon>Bacteria</taxon>
        <taxon>Bacillati</taxon>
        <taxon>Actinomycetota</taxon>
        <taxon>Actinomycetes</taxon>
        <taxon>Propionibacteriales</taxon>
        <taxon>Nocardioidaceae</taxon>
        <taxon>Nocardioides</taxon>
    </lineage>
</organism>
<dbReference type="Pfam" id="PF00965">
    <property type="entry name" value="TIMP"/>
    <property type="match status" value="1"/>
</dbReference>
<evidence type="ECO:0000313" key="7">
    <source>
        <dbReference type="Proteomes" id="UP001501612"/>
    </source>
</evidence>
<reference evidence="6 7" key="1">
    <citation type="journal article" date="2019" name="Int. J. Syst. Evol. Microbiol.">
        <title>The Global Catalogue of Microorganisms (GCM) 10K type strain sequencing project: providing services to taxonomists for standard genome sequencing and annotation.</title>
        <authorList>
            <consortium name="The Broad Institute Genomics Platform"/>
            <consortium name="The Broad Institute Genome Sequencing Center for Infectious Disease"/>
            <person name="Wu L."/>
            <person name="Ma J."/>
        </authorList>
    </citation>
    <scope>NUCLEOTIDE SEQUENCE [LARGE SCALE GENOMIC DNA]</scope>
    <source>
        <strain evidence="6 7">JCM 14046</strain>
    </source>
</reference>
<evidence type="ECO:0000256" key="4">
    <source>
        <dbReference type="SAM" id="Phobius"/>
    </source>
</evidence>
<dbReference type="Gene3D" id="2.40.50.120">
    <property type="match status" value="1"/>
</dbReference>
<dbReference type="Proteomes" id="UP001501612">
    <property type="component" value="Unassembled WGS sequence"/>
</dbReference>
<evidence type="ECO:0000256" key="5">
    <source>
        <dbReference type="SAM" id="SignalP"/>
    </source>
</evidence>
<keyword evidence="7" id="KW-1185">Reference proteome</keyword>
<evidence type="ECO:0000256" key="3">
    <source>
        <dbReference type="SAM" id="MobiDB-lite"/>
    </source>
</evidence>
<dbReference type="SUPFAM" id="SSF50242">
    <property type="entry name" value="TIMP-like"/>
    <property type="match status" value="1"/>
</dbReference>
<name>A0ABN2NWZ0_9ACTN</name>
<evidence type="ECO:0000313" key="6">
    <source>
        <dbReference type="EMBL" id="GAA1904990.1"/>
    </source>
</evidence>
<feature type="chain" id="PRO_5045553356" evidence="5">
    <location>
        <begin position="49"/>
        <end position="242"/>
    </location>
</feature>
<protein>
    <submittedName>
        <fullName evidence="6">Uncharacterized protein</fullName>
    </submittedName>
</protein>
<feature type="compositionally biased region" description="Low complexity" evidence="3">
    <location>
        <begin position="190"/>
        <end position="208"/>
    </location>
</feature>
<dbReference type="InterPro" id="IPR001820">
    <property type="entry name" value="TIMP"/>
</dbReference>